<keyword evidence="3 8" id="KW-0812">Transmembrane</keyword>
<dbReference type="InterPro" id="IPR007593">
    <property type="entry name" value="CD225/Dispanin_fam"/>
</dbReference>
<dbReference type="Proteomes" id="UP000092124">
    <property type="component" value="Unassembled WGS sequence"/>
</dbReference>
<dbReference type="Pfam" id="PF04505">
    <property type="entry name" value="CD225"/>
    <property type="match status" value="2"/>
</dbReference>
<dbReference type="PANTHER" id="PTHR13999:SF13">
    <property type="entry name" value="INTERFERON INDUCED TRANSMEMBRANE PROTEIN 7-RELATED"/>
    <property type="match status" value="1"/>
</dbReference>
<dbReference type="GO" id="GO:0005886">
    <property type="term" value="C:plasma membrane"/>
    <property type="evidence" value="ECO:0007669"/>
    <property type="project" value="TreeGrafter"/>
</dbReference>
<dbReference type="GO" id="GO:0035455">
    <property type="term" value="P:response to interferon-alpha"/>
    <property type="evidence" value="ECO:0007669"/>
    <property type="project" value="TreeGrafter"/>
</dbReference>
<dbReference type="GO" id="GO:0034341">
    <property type="term" value="P:response to type II interferon"/>
    <property type="evidence" value="ECO:0007669"/>
    <property type="project" value="TreeGrafter"/>
</dbReference>
<evidence type="ECO:0000313" key="9">
    <source>
        <dbReference type="EMBL" id="OBS70915.1"/>
    </source>
</evidence>
<evidence type="ECO:0000256" key="3">
    <source>
        <dbReference type="ARBA" id="ARBA00022692"/>
    </source>
</evidence>
<evidence type="ECO:0000313" key="10">
    <source>
        <dbReference type="Proteomes" id="UP000092124"/>
    </source>
</evidence>
<sequence>MLAGACSYSLKSQEMPKEYQEVVDLGVPHISTTTTINMPGEIAKPDHVIWSMFNILFMNFCCLGFIAYVYSVKVLYVNFKLDLLQWYLRCVCGDLVSVCESLYASSCVCARTSMLGNIQSRDRKMVGDMTGAQAYASTAKCLNICALVFSILMVIVIIIVYASGHNLAAF</sequence>
<keyword evidence="4 8" id="KW-1133">Transmembrane helix</keyword>
<dbReference type="GO" id="GO:0060337">
    <property type="term" value="P:type I interferon-mediated signaling pathway"/>
    <property type="evidence" value="ECO:0007669"/>
    <property type="project" value="TreeGrafter"/>
</dbReference>
<dbReference type="EMBL" id="LZPO01066266">
    <property type="protein sequence ID" value="OBS70915.1"/>
    <property type="molecule type" value="Genomic_DNA"/>
</dbReference>
<dbReference type="GO" id="GO:0046597">
    <property type="term" value="P:host-mediated suppression of symbiont invasion"/>
    <property type="evidence" value="ECO:0007669"/>
    <property type="project" value="TreeGrafter"/>
</dbReference>
<dbReference type="GO" id="GO:0051607">
    <property type="term" value="P:defense response to virus"/>
    <property type="evidence" value="ECO:0007669"/>
    <property type="project" value="TreeGrafter"/>
</dbReference>
<organism evidence="9 10">
    <name type="scientific">Neotoma lepida</name>
    <name type="common">Desert woodrat</name>
    <dbReference type="NCBI Taxonomy" id="56216"/>
    <lineage>
        <taxon>Eukaryota</taxon>
        <taxon>Metazoa</taxon>
        <taxon>Chordata</taxon>
        <taxon>Craniata</taxon>
        <taxon>Vertebrata</taxon>
        <taxon>Euteleostomi</taxon>
        <taxon>Mammalia</taxon>
        <taxon>Eutheria</taxon>
        <taxon>Euarchontoglires</taxon>
        <taxon>Glires</taxon>
        <taxon>Rodentia</taxon>
        <taxon>Myomorpha</taxon>
        <taxon>Muroidea</taxon>
        <taxon>Cricetidae</taxon>
        <taxon>Neotominae</taxon>
        <taxon>Neotoma</taxon>
    </lineage>
</organism>
<keyword evidence="6" id="KW-0564">Palmitate</keyword>
<gene>
    <name evidence="9" type="ORF">A6R68_00584</name>
</gene>
<evidence type="ECO:0000256" key="7">
    <source>
        <dbReference type="ARBA" id="ARBA00023288"/>
    </source>
</evidence>
<evidence type="ECO:0000256" key="8">
    <source>
        <dbReference type="SAM" id="Phobius"/>
    </source>
</evidence>
<feature type="transmembrane region" description="Helical" evidence="8">
    <location>
        <begin position="141"/>
        <end position="162"/>
    </location>
</feature>
<evidence type="ECO:0000256" key="5">
    <source>
        <dbReference type="ARBA" id="ARBA00023136"/>
    </source>
</evidence>
<comment type="similarity">
    <text evidence="2">Belongs to the CD225/Dispanin family.</text>
</comment>
<dbReference type="STRING" id="56216.A0A1A6GZ94"/>
<evidence type="ECO:0000256" key="1">
    <source>
        <dbReference type="ARBA" id="ARBA00004370"/>
    </source>
</evidence>
<feature type="transmembrane region" description="Helical" evidence="8">
    <location>
        <begin position="48"/>
        <end position="70"/>
    </location>
</feature>
<name>A0A1A6GZ94_NEOLE</name>
<proteinExistence type="inferred from homology"/>
<dbReference type="AlphaFoldDB" id="A0A1A6GZ94"/>
<accession>A0A1A6GZ94</accession>
<dbReference type="PANTHER" id="PTHR13999">
    <property type="entry name" value="INTERFERON INDUCIBLE TRANSMEMBRANE PROTEIN"/>
    <property type="match status" value="1"/>
</dbReference>
<evidence type="ECO:0000256" key="4">
    <source>
        <dbReference type="ARBA" id="ARBA00022989"/>
    </source>
</evidence>
<protein>
    <recommendedName>
        <fullName evidence="11">Interferon-induced transmembrane protein 3</fullName>
    </recommendedName>
</protein>
<reference evidence="9 10" key="1">
    <citation type="submission" date="2016-06" db="EMBL/GenBank/DDBJ databases">
        <title>The Draft Genome Sequence and Annotation of the Desert Woodrat Neotoma lepida.</title>
        <authorList>
            <person name="Campbell M."/>
            <person name="Oakeson K.F."/>
            <person name="Yandell M."/>
            <person name="Halpert J.R."/>
            <person name="Dearing D."/>
        </authorList>
    </citation>
    <scope>NUCLEOTIDE SEQUENCE [LARGE SCALE GENOMIC DNA]</scope>
    <source>
        <strain evidence="9">417</strain>
        <tissue evidence="9">Liver</tissue>
    </source>
</reference>
<comment type="caution">
    <text evidence="9">The sequence shown here is derived from an EMBL/GenBank/DDBJ whole genome shotgun (WGS) entry which is preliminary data.</text>
</comment>
<dbReference type="InterPro" id="IPR051517">
    <property type="entry name" value="IFITM_antiviral_protein"/>
</dbReference>
<dbReference type="OrthoDB" id="9906841at2759"/>
<comment type="subcellular location">
    <subcellularLocation>
        <location evidence="1">Membrane</location>
    </subcellularLocation>
</comment>
<dbReference type="GO" id="GO:0035456">
    <property type="term" value="P:response to interferon-beta"/>
    <property type="evidence" value="ECO:0007669"/>
    <property type="project" value="TreeGrafter"/>
</dbReference>
<keyword evidence="5 8" id="KW-0472">Membrane</keyword>
<keyword evidence="7" id="KW-0449">Lipoprotein</keyword>
<keyword evidence="10" id="KW-1185">Reference proteome</keyword>
<evidence type="ECO:0008006" key="11">
    <source>
        <dbReference type="Google" id="ProtNLM"/>
    </source>
</evidence>
<evidence type="ECO:0000256" key="2">
    <source>
        <dbReference type="ARBA" id="ARBA00006843"/>
    </source>
</evidence>
<dbReference type="GO" id="GO:0045071">
    <property type="term" value="P:negative regulation of viral genome replication"/>
    <property type="evidence" value="ECO:0007669"/>
    <property type="project" value="TreeGrafter"/>
</dbReference>
<evidence type="ECO:0000256" key="6">
    <source>
        <dbReference type="ARBA" id="ARBA00023139"/>
    </source>
</evidence>